<dbReference type="Gene3D" id="3.90.25.10">
    <property type="entry name" value="UDP-galactose 4-epimerase, domain 1"/>
    <property type="match status" value="1"/>
</dbReference>
<dbReference type="PANTHER" id="PTHR43000">
    <property type="entry name" value="DTDP-D-GLUCOSE 4,6-DEHYDRATASE-RELATED"/>
    <property type="match status" value="1"/>
</dbReference>
<dbReference type="InterPro" id="IPR016040">
    <property type="entry name" value="NAD(P)-bd_dom"/>
</dbReference>
<accession>A0A381RW57</accession>
<dbReference type="InterPro" id="IPR036291">
    <property type="entry name" value="NAD(P)-bd_dom_sf"/>
</dbReference>
<sequence>MSRFLVIGSNSFSGSSFIQHLLKEDHEVMGVSRSEEIHQVYLPYKWLENGPSGFKFHQVDINNDLELLKTYMKEFQPEYVVNFAAQGMVAESWITPEDWYQTNVVGQVKLHNYLRTIDCIKKYVHVSTPEAYGSTDGWVTESYSFSPSTPYAVSRAACDLHLLSFFRAYKFPVVFTRAANVYGEGQQLYRIIPRALLFARLGKKLQLHGGGHSVRSFIHIDDVTDATLKIAFNGEIGDTYHISTNDTVSIRDLVAMICKMTDTPFSDLVEETEDRLGKDQSYLLRSTKLRQELDWKDKISLEVGIKKTLSWVDDNLLCLQSLPMDYSHKS</sequence>
<evidence type="ECO:0000259" key="1">
    <source>
        <dbReference type="Pfam" id="PF16363"/>
    </source>
</evidence>
<feature type="domain" description="NAD(P)-binding" evidence="1">
    <location>
        <begin position="5"/>
        <end position="308"/>
    </location>
</feature>
<name>A0A381RW57_9ZZZZ</name>
<proteinExistence type="predicted"/>
<organism evidence="2">
    <name type="scientific">marine metagenome</name>
    <dbReference type="NCBI Taxonomy" id="408172"/>
    <lineage>
        <taxon>unclassified sequences</taxon>
        <taxon>metagenomes</taxon>
        <taxon>ecological metagenomes</taxon>
    </lineage>
</organism>
<dbReference type="AlphaFoldDB" id="A0A381RW57"/>
<dbReference type="Pfam" id="PF16363">
    <property type="entry name" value="GDP_Man_Dehyd"/>
    <property type="match status" value="1"/>
</dbReference>
<protein>
    <recommendedName>
        <fullName evidence="1">NAD(P)-binding domain-containing protein</fullName>
    </recommendedName>
</protein>
<dbReference type="EMBL" id="UINC01002315">
    <property type="protein sequence ID" value="SUZ95319.1"/>
    <property type="molecule type" value="Genomic_DNA"/>
</dbReference>
<dbReference type="Gene3D" id="3.40.50.720">
    <property type="entry name" value="NAD(P)-binding Rossmann-like Domain"/>
    <property type="match status" value="1"/>
</dbReference>
<reference evidence="2" key="1">
    <citation type="submission" date="2018-05" db="EMBL/GenBank/DDBJ databases">
        <authorList>
            <person name="Lanie J.A."/>
            <person name="Ng W.-L."/>
            <person name="Kazmierczak K.M."/>
            <person name="Andrzejewski T.M."/>
            <person name="Davidsen T.M."/>
            <person name="Wayne K.J."/>
            <person name="Tettelin H."/>
            <person name="Glass J.I."/>
            <person name="Rusch D."/>
            <person name="Podicherti R."/>
            <person name="Tsui H.-C.T."/>
            <person name="Winkler M.E."/>
        </authorList>
    </citation>
    <scope>NUCLEOTIDE SEQUENCE</scope>
</reference>
<dbReference type="SUPFAM" id="SSF51735">
    <property type="entry name" value="NAD(P)-binding Rossmann-fold domains"/>
    <property type="match status" value="1"/>
</dbReference>
<gene>
    <name evidence="2" type="ORF">METZ01_LOCUS48173</name>
</gene>
<evidence type="ECO:0000313" key="2">
    <source>
        <dbReference type="EMBL" id="SUZ95319.1"/>
    </source>
</evidence>